<evidence type="ECO:0000313" key="2">
    <source>
        <dbReference type="Proteomes" id="UP000676386"/>
    </source>
</evidence>
<accession>A0ABS5J422</accession>
<dbReference type="EMBL" id="JAGTXB010000011">
    <property type="protein sequence ID" value="MBS0029963.1"/>
    <property type="molecule type" value="Genomic_DNA"/>
</dbReference>
<reference evidence="1 2" key="1">
    <citation type="submission" date="2021-04" db="EMBL/GenBank/DDBJ databases">
        <title>Chitinophaga sp. nov., isolated from the rhizosphere soil.</title>
        <authorList>
            <person name="He S."/>
        </authorList>
    </citation>
    <scope>NUCLEOTIDE SEQUENCE [LARGE SCALE GENOMIC DNA]</scope>
    <source>
        <strain evidence="1 2">2R12</strain>
    </source>
</reference>
<name>A0ABS5J422_9BACT</name>
<proteinExistence type="predicted"/>
<dbReference type="Proteomes" id="UP000676386">
    <property type="component" value="Unassembled WGS sequence"/>
</dbReference>
<evidence type="ECO:0000313" key="1">
    <source>
        <dbReference type="EMBL" id="MBS0029963.1"/>
    </source>
</evidence>
<keyword evidence="2" id="KW-1185">Reference proteome</keyword>
<gene>
    <name evidence="1" type="ORF">KE626_21745</name>
</gene>
<organism evidence="1 2">
    <name type="scientific">Chitinophaga hostae</name>
    <dbReference type="NCBI Taxonomy" id="2831022"/>
    <lineage>
        <taxon>Bacteria</taxon>
        <taxon>Pseudomonadati</taxon>
        <taxon>Bacteroidota</taxon>
        <taxon>Chitinophagia</taxon>
        <taxon>Chitinophagales</taxon>
        <taxon>Chitinophagaceae</taxon>
        <taxon>Chitinophaga</taxon>
    </lineage>
</organism>
<dbReference type="RefSeq" id="WP_211975088.1">
    <property type="nucleotide sequence ID" value="NZ_CBFHAM010000017.1"/>
</dbReference>
<protein>
    <submittedName>
        <fullName evidence="1">Uncharacterized protein</fullName>
    </submittedName>
</protein>
<comment type="caution">
    <text evidence="1">The sequence shown here is derived from an EMBL/GenBank/DDBJ whole genome shotgun (WGS) entry which is preliminary data.</text>
</comment>
<sequence>MNKSKIFNLQGIKMPELTHQRIQELKQTPKGKLITATSMDAFPGLLKTMEASLHEQLAKYEGMKLTGQNGSARKLLLMEMLDDHLYWEFAYHMMFIKWREQQISKAS</sequence>